<dbReference type="InterPro" id="IPR036271">
    <property type="entry name" value="Tet_transcr_reg_TetR-rel_C_sf"/>
</dbReference>
<dbReference type="Pfam" id="PF13977">
    <property type="entry name" value="TetR_C_6"/>
    <property type="match status" value="1"/>
</dbReference>
<keyword evidence="8" id="KW-1185">Reference proteome</keyword>
<keyword evidence="3 5" id="KW-0238">DNA-binding</keyword>
<evidence type="ECO:0000256" key="2">
    <source>
        <dbReference type="ARBA" id="ARBA00023015"/>
    </source>
</evidence>
<dbReference type="SUPFAM" id="SSF46689">
    <property type="entry name" value="Homeodomain-like"/>
    <property type="match status" value="1"/>
</dbReference>
<keyword evidence="1" id="KW-0678">Repressor</keyword>
<accession>A0A4R6W3C4</accession>
<dbReference type="InterPro" id="IPR050109">
    <property type="entry name" value="HTH-type_TetR-like_transc_reg"/>
</dbReference>
<keyword evidence="2" id="KW-0805">Transcription regulation</keyword>
<keyword evidence="4" id="KW-0804">Transcription</keyword>
<evidence type="ECO:0000313" key="8">
    <source>
        <dbReference type="Proteomes" id="UP000295391"/>
    </source>
</evidence>
<reference evidence="7 8" key="1">
    <citation type="submission" date="2019-03" db="EMBL/GenBank/DDBJ databases">
        <title>Genomic Encyclopedia of Type Strains, Phase III (KMG-III): the genomes of soil and plant-associated and newly described type strains.</title>
        <authorList>
            <person name="Whitman W."/>
        </authorList>
    </citation>
    <scope>NUCLEOTIDE SEQUENCE [LARGE SCALE GENOMIC DNA]</scope>
    <source>
        <strain evidence="7 8">CGMCC 1.7002</strain>
    </source>
</reference>
<gene>
    <name evidence="7" type="ORF">ATL17_1531</name>
</gene>
<evidence type="ECO:0000259" key="6">
    <source>
        <dbReference type="PROSITE" id="PS50977"/>
    </source>
</evidence>
<dbReference type="EMBL" id="SNYR01000001">
    <property type="protein sequence ID" value="TDQ67515.1"/>
    <property type="molecule type" value="Genomic_DNA"/>
</dbReference>
<evidence type="ECO:0000313" key="7">
    <source>
        <dbReference type="EMBL" id="TDQ67515.1"/>
    </source>
</evidence>
<dbReference type="Gene3D" id="1.10.357.10">
    <property type="entry name" value="Tetracycline Repressor, domain 2"/>
    <property type="match status" value="1"/>
</dbReference>
<dbReference type="InterPro" id="IPR039538">
    <property type="entry name" value="BetI_C"/>
</dbReference>
<comment type="caution">
    <text evidence="7">The sequence shown here is derived from an EMBL/GenBank/DDBJ whole genome shotgun (WGS) entry which is preliminary data.</text>
</comment>
<dbReference type="InterPro" id="IPR023772">
    <property type="entry name" value="DNA-bd_HTH_TetR-type_CS"/>
</dbReference>
<evidence type="ECO:0000256" key="5">
    <source>
        <dbReference type="PROSITE-ProRule" id="PRU00335"/>
    </source>
</evidence>
<dbReference type="InterPro" id="IPR009057">
    <property type="entry name" value="Homeodomain-like_sf"/>
</dbReference>
<feature type="DNA-binding region" description="H-T-H motif" evidence="5">
    <location>
        <begin position="34"/>
        <end position="53"/>
    </location>
</feature>
<dbReference type="AlphaFoldDB" id="A0A4R6W3C4"/>
<dbReference type="PANTHER" id="PTHR30055:SF226">
    <property type="entry name" value="HTH-TYPE TRANSCRIPTIONAL REGULATOR PKSA"/>
    <property type="match status" value="1"/>
</dbReference>
<dbReference type="GO" id="GO:0000976">
    <property type="term" value="F:transcription cis-regulatory region binding"/>
    <property type="evidence" value="ECO:0007669"/>
    <property type="project" value="TreeGrafter"/>
</dbReference>
<proteinExistence type="predicted"/>
<dbReference type="PRINTS" id="PR00455">
    <property type="entry name" value="HTHTETR"/>
</dbReference>
<dbReference type="InterPro" id="IPR001647">
    <property type="entry name" value="HTH_TetR"/>
</dbReference>
<dbReference type="Proteomes" id="UP000295391">
    <property type="component" value="Unassembled WGS sequence"/>
</dbReference>
<sequence>MARKKDNALHERRTQQILEAARTCFIQHGIHKTSMQQICQQGEISPGALYRYFPSKQSIIEAIAAQEKNSNAELIAYLQQAKDPAKALEEATSEILDQILDQDYARLMLAISAEAENNLALKETFDHIDQEFADALHSIFAQSQKAGLFAKSQPLEGNVFIFLALLDGITARAASGDLPPRKTLEQSMRNALRQLF</sequence>
<dbReference type="PROSITE" id="PS01081">
    <property type="entry name" value="HTH_TETR_1"/>
    <property type="match status" value="1"/>
</dbReference>
<dbReference type="OrthoDB" id="9802802at2"/>
<evidence type="ECO:0000256" key="1">
    <source>
        <dbReference type="ARBA" id="ARBA00022491"/>
    </source>
</evidence>
<feature type="domain" description="HTH tetR-type" evidence="6">
    <location>
        <begin position="11"/>
        <end position="71"/>
    </location>
</feature>
<dbReference type="Pfam" id="PF00440">
    <property type="entry name" value="TetR_N"/>
    <property type="match status" value="1"/>
</dbReference>
<evidence type="ECO:0000256" key="4">
    <source>
        <dbReference type="ARBA" id="ARBA00023163"/>
    </source>
</evidence>
<name>A0A4R6W3C4_9HYPH</name>
<dbReference type="GO" id="GO:0003700">
    <property type="term" value="F:DNA-binding transcription factor activity"/>
    <property type="evidence" value="ECO:0007669"/>
    <property type="project" value="TreeGrafter"/>
</dbReference>
<organism evidence="7 8">
    <name type="scientific">Maritalea mobilis</name>
    <dbReference type="NCBI Taxonomy" id="483324"/>
    <lineage>
        <taxon>Bacteria</taxon>
        <taxon>Pseudomonadati</taxon>
        <taxon>Pseudomonadota</taxon>
        <taxon>Alphaproteobacteria</taxon>
        <taxon>Hyphomicrobiales</taxon>
        <taxon>Devosiaceae</taxon>
        <taxon>Maritalea</taxon>
    </lineage>
</organism>
<dbReference type="RefSeq" id="WP_133572124.1">
    <property type="nucleotide sequence ID" value="NZ_SNYR01000001.1"/>
</dbReference>
<dbReference type="SUPFAM" id="SSF48498">
    <property type="entry name" value="Tetracyclin repressor-like, C-terminal domain"/>
    <property type="match status" value="1"/>
</dbReference>
<dbReference type="Gene3D" id="1.10.10.60">
    <property type="entry name" value="Homeodomain-like"/>
    <property type="match status" value="1"/>
</dbReference>
<dbReference type="PROSITE" id="PS50977">
    <property type="entry name" value="HTH_TETR_2"/>
    <property type="match status" value="1"/>
</dbReference>
<protein>
    <submittedName>
        <fullName evidence="7">TetR family transcriptional regulator</fullName>
    </submittedName>
</protein>
<evidence type="ECO:0000256" key="3">
    <source>
        <dbReference type="ARBA" id="ARBA00023125"/>
    </source>
</evidence>
<dbReference type="PANTHER" id="PTHR30055">
    <property type="entry name" value="HTH-TYPE TRANSCRIPTIONAL REGULATOR RUTR"/>
    <property type="match status" value="1"/>
</dbReference>